<dbReference type="CDD" id="cd04301">
    <property type="entry name" value="NAT_SF"/>
    <property type="match status" value="1"/>
</dbReference>
<reference evidence="3 4" key="1">
    <citation type="submission" date="2023-10" db="EMBL/GenBank/DDBJ databases">
        <title>Rubellicoccus peritrichatus gen. nov., sp. nov., isolated from an algae of coral reef tank.</title>
        <authorList>
            <person name="Luo J."/>
        </authorList>
    </citation>
    <scope>NUCLEOTIDE SEQUENCE [LARGE SCALE GENOMIC DNA]</scope>
    <source>
        <strain evidence="3 4">CR14</strain>
    </source>
</reference>
<dbReference type="InterPro" id="IPR016181">
    <property type="entry name" value="Acyl_CoA_acyltransferase"/>
</dbReference>
<dbReference type="InterPro" id="IPR000182">
    <property type="entry name" value="GNAT_dom"/>
</dbReference>
<dbReference type="KEGG" id="puo:RZN69_06590"/>
<evidence type="ECO:0000313" key="3">
    <source>
        <dbReference type="EMBL" id="WOO42753.1"/>
    </source>
</evidence>
<dbReference type="AlphaFoldDB" id="A0AAQ3QWI5"/>
<organism evidence="3 4">
    <name type="scientific">Rubellicoccus peritrichatus</name>
    <dbReference type="NCBI Taxonomy" id="3080537"/>
    <lineage>
        <taxon>Bacteria</taxon>
        <taxon>Pseudomonadati</taxon>
        <taxon>Verrucomicrobiota</taxon>
        <taxon>Opitutia</taxon>
        <taxon>Puniceicoccales</taxon>
        <taxon>Cerasicoccaceae</taxon>
        <taxon>Rubellicoccus</taxon>
    </lineage>
</organism>
<dbReference type="SUPFAM" id="SSF55729">
    <property type="entry name" value="Acyl-CoA N-acyltransferases (Nat)"/>
    <property type="match status" value="1"/>
</dbReference>
<dbReference type="GO" id="GO:0008080">
    <property type="term" value="F:N-acetyltransferase activity"/>
    <property type="evidence" value="ECO:0007669"/>
    <property type="project" value="InterPro"/>
</dbReference>
<evidence type="ECO:0000256" key="1">
    <source>
        <dbReference type="ARBA" id="ARBA00022679"/>
    </source>
</evidence>
<keyword evidence="1" id="KW-0808">Transferase</keyword>
<protein>
    <submittedName>
        <fullName evidence="3">GNAT family N-acetyltransferase</fullName>
    </submittedName>
</protein>
<sequence>MDESKALDDGLRVVQYEPRHAEAFRELNLAWIQEYFKVEDFDREELLNPEKTVLGQGGAILVAEESGIAVGVCALLFISPGYYEISKMAVREDRRNCGIGRCLFDAVLQHARDLGAKKLLIISNTIMESAIHLYRKYGFVEIPLPDSQEYDRANIAMELSLV</sequence>
<dbReference type="Gene3D" id="3.40.630.30">
    <property type="match status" value="1"/>
</dbReference>
<dbReference type="PROSITE" id="PS51186">
    <property type="entry name" value="GNAT"/>
    <property type="match status" value="1"/>
</dbReference>
<evidence type="ECO:0000313" key="4">
    <source>
        <dbReference type="Proteomes" id="UP001304300"/>
    </source>
</evidence>
<accession>A0AAQ3QWI5</accession>
<dbReference type="InterPro" id="IPR050769">
    <property type="entry name" value="NAT_camello-type"/>
</dbReference>
<evidence type="ECO:0000259" key="2">
    <source>
        <dbReference type="PROSITE" id="PS51186"/>
    </source>
</evidence>
<keyword evidence="4" id="KW-1185">Reference proteome</keyword>
<dbReference type="PANTHER" id="PTHR13947">
    <property type="entry name" value="GNAT FAMILY N-ACETYLTRANSFERASE"/>
    <property type="match status" value="1"/>
</dbReference>
<gene>
    <name evidence="3" type="ORF">RZN69_06590</name>
</gene>
<feature type="domain" description="N-acetyltransferase" evidence="2">
    <location>
        <begin position="11"/>
        <end position="162"/>
    </location>
</feature>
<dbReference type="RefSeq" id="WP_317835280.1">
    <property type="nucleotide sequence ID" value="NZ_CP136920.1"/>
</dbReference>
<dbReference type="PANTHER" id="PTHR13947:SF37">
    <property type="entry name" value="LD18367P"/>
    <property type="match status" value="1"/>
</dbReference>
<proteinExistence type="predicted"/>
<dbReference type="Proteomes" id="UP001304300">
    <property type="component" value="Chromosome"/>
</dbReference>
<dbReference type="EMBL" id="CP136920">
    <property type="protein sequence ID" value="WOO42753.1"/>
    <property type="molecule type" value="Genomic_DNA"/>
</dbReference>
<dbReference type="Pfam" id="PF00583">
    <property type="entry name" value="Acetyltransf_1"/>
    <property type="match status" value="1"/>
</dbReference>
<name>A0AAQ3QWI5_9BACT</name>